<dbReference type="Proteomes" id="UP000192578">
    <property type="component" value="Unassembled WGS sequence"/>
</dbReference>
<accession>A0A1W0W9Q0</accession>
<dbReference type="AlphaFoldDB" id="A0A1W0W9Q0"/>
<evidence type="ECO:0000313" key="2">
    <source>
        <dbReference type="Proteomes" id="UP000192578"/>
    </source>
</evidence>
<reference evidence="2" key="1">
    <citation type="submission" date="2017-01" db="EMBL/GenBank/DDBJ databases">
        <title>Comparative genomics of anhydrobiosis in the tardigrade Hypsibius dujardini.</title>
        <authorList>
            <person name="Yoshida Y."/>
            <person name="Koutsovoulos G."/>
            <person name="Laetsch D."/>
            <person name="Stevens L."/>
            <person name="Kumar S."/>
            <person name="Horikawa D."/>
            <person name="Ishino K."/>
            <person name="Komine S."/>
            <person name="Tomita M."/>
            <person name="Blaxter M."/>
            <person name="Arakawa K."/>
        </authorList>
    </citation>
    <scope>NUCLEOTIDE SEQUENCE [LARGE SCALE GENOMIC DNA]</scope>
    <source>
        <strain evidence="2">Z151</strain>
    </source>
</reference>
<protein>
    <submittedName>
        <fullName evidence="1">Uncharacterized protein</fullName>
    </submittedName>
</protein>
<sequence>MGPNLQESQPNRFPKITKFVPEKSVLQEADIQQVGVNFVKDVMLLVEYIGLDNVKNTNQSGFNRELNSERT</sequence>
<organism evidence="1 2">
    <name type="scientific">Hypsibius exemplaris</name>
    <name type="common">Freshwater tardigrade</name>
    <dbReference type="NCBI Taxonomy" id="2072580"/>
    <lineage>
        <taxon>Eukaryota</taxon>
        <taxon>Metazoa</taxon>
        <taxon>Ecdysozoa</taxon>
        <taxon>Tardigrada</taxon>
        <taxon>Eutardigrada</taxon>
        <taxon>Parachela</taxon>
        <taxon>Hypsibioidea</taxon>
        <taxon>Hypsibiidae</taxon>
        <taxon>Hypsibius</taxon>
    </lineage>
</organism>
<comment type="caution">
    <text evidence="1">The sequence shown here is derived from an EMBL/GenBank/DDBJ whole genome shotgun (WGS) entry which is preliminary data.</text>
</comment>
<keyword evidence="2" id="KW-1185">Reference proteome</keyword>
<evidence type="ECO:0000313" key="1">
    <source>
        <dbReference type="EMBL" id="OQV11944.1"/>
    </source>
</evidence>
<proteinExistence type="predicted"/>
<gene>
    <name evidence="1" type="ORF">BV898_13739</name>
</gene>
<name>A0A1W0W9Q0_HYPEX</name>
<dbReference type="EMBL" id="MTYJ01000157">
    <property type="protein sequence ID" value="OQV11944.1"/>
    <property type="molecule type" value="Genomic_DNA"/>
</dbReference>